<dbReference type="GO" id="GO:0030001">
    <property type="term" value="P:metal ion transport"/>
    <property type="evidence" value="ECO:0007669"/>
    <property type="project" value="InterPro"/>
</dbReference>
<evidence type="ECO:0000256" key="3">
    <source>
        <dbReference type="ARBA" id="ARBA00022723"/>
    </source>
</evidence>
<proteinExistence type="predicted"/>
<keyword evidence="4" id="KW-0732">Signal</keyword>
<comment type="subcellular location">
    <subcellularLocation>
        <location evidence="1">Cell envelope</location>
    </subcellularLocation>
</comment>
<evidence type="ECO:0008006" key="6">
    <source>
        <dbReference type="Google" id="ProtNLM"/>
    </source>
</evidence>
<dbReference type="InterPro" id="IPR006128">
    <property type="entry name" value="Lipoprotein_PsaA-like"/>
</dbReference>
<evidence type="ECO:0000256" key="2">
    <source>
        <dbReference type="ARBA" id="ARBA00022448"/>
    </source>
</evidence>
<dbReference type="PANTHER" id="PTHR42953">
    <property type="entry name" value="HIGH-AFFINITY ZINC UPTAKE SYSTEM PROTEIN ZNUA-RELATED"/>
    <property type="match status" value="1"/>
</dbReference>
<dbReference type="AlphaFoldDB" id="A0A381RX16"/>
<sequence length="334" mass="36272">MTWVLPIIALAVGACGGETSDLSQNTGQQDTRLKVVTTVSPITSIVENIGGLRIQLEGVVPEGVNSHTFEPIPSMAKLMAQADLIIINGLFLEEPTLAMAESNKKVEAVILSLGDQTVTPDEWQFDFTFPESAGRPNPHLWPDPNLGLRYAELVHDRLIAMDPDNAMYYADNLGRFRDRVTRMDQAIRTAVATIPESNRKLLTYHDSWAYFAKQYGMEVIGAIQPSNFSQPSVREVATLIDQVKELGLPVVFGSQVFSSDVLEAIASEANAQFIDDLADDDLPGKPGDPEHSYLGLMQKNLEAMIPALGGDASVLAGLDIENVFDGASGAVYPQ</sequence>
<dbReference type="GO" id="GO:0030313">
    <property type="term" value="C:cell envelope"/>
    <property type="evidence" value="ECO:0007669"/>
    <property type="project" value="UniProtKB-SubCell"/>
</dbReference>
<dbReference type="InterPro" id="IPR050492">
    <property type="entry name" value="Bact_metal-bind_prot9"/>
</dbReference>
<keyword evidence="2" id="KW-0813">Transport</keyword>
<evidence type="ECO:0000256" key="1">
    <source>
        <dbReference type="ARBA" id="ARBA00004196"/>
    </source>
</evidence>
<dbReference type="SUPFAM" id="SSF53807">
    <property type="entry name" value="Helical backbone' metal receptor"/>
    <property type="match status" value="1"/>
</dbReference>
<name>A0A381RX16_9ZZZZ</name>
<gene>
    <name evidence="5" type="ORF">METZ01_LOCUS48493</name>
</gene>
<dbReference type="InterPro" id="IPR006129">
    <property type="entry name" value="AdhesinB"/>
</dbReference>
<evidence type="ECO:0000313" key="5">
    <source>
        <dbReference type="EMBL" id="SUZ95639.1"/>
    </source>
</evidence>
<dbReference type="PANTHER" id="PTHR42953:SF1">
    <property type="entry name" value="METAL-BINDING PROTEIN HI_0362-RELATED"/>
    <property type="match status" value="1"/>
</dbReference>
<evidence type="ECO:0000256" key="4">
    <source>
        <dbReference type="ARBA" id="ARBA00022729"/>
    </source>
</evidence>
<organism evidence="5">
    <name type="scientific">marine metagenome</name>
    <dbReference type="NCBI Taxonomy" id="408172"/>
    <lineage>
        <taxon>unclassified sequences</taxon>
        <taxon>metagenomes</taxon>
        <taxon>ecological metagenomes</taxon>
    </lineage>
</organism>
<dbReference type="EMBL" id="UINC01002342">
    <property type="protein sequence ID" value="SUZ95639.1"/>
    <property type="molecule type" value="Genomic_DNA"/>
</dbReference>
<reference evidence="5" key="1">
    <citation type="submission" date="2018-05" db="EMBL/GenBank/DDBJ databases">
        <authorList>
            <person name="Lanie J.A."/>
            <person name="Ng W.-L."/>
            <person name="Kazmierczak K.M."/>
            <person name="Andrzejewski T.M."/>
            <person name="Davidsen T.M."/>
            <person name="Wayne K.J."/>
            <person name="Tettelin H."/>
            <person name="Glass J.I."/>
            <person name="Rusch D."/>
            <person name="Podicherti R."/>
            <person name="Tsui H.-C.T."/>
            <person name="Winkler M.E."/>
        </authorList>
    </citation>
    <scope>NUCLEOTIDE SEQUENCE</scope>
</reference>
<dbReference type="PRINTS" id="PR00691">
    <property type="entry name" value="ADHESINB"/>
</dbReference>
<accession>A0A381RX16</accession>
<dbReference type="Pfam" id="PF01297">
    <property type="entry name" value="ZnuA"/>
    <property type="match status" value="1"/>
</dbReference>
<keyword evidence="3" id="KW-0479">Metal-binding</keyword>
<dbReference type="Gene3D" id="3.40.50.1980">
    <property type="entry name" value="Nitrogenase molybdenum iron protein domain"/>
    <property type="match status" value="2"/>
</dbReference>
<dbReference type="PRINTS" id="PR00690">
    <property type="entry name" value="ADHESNFAMILY"/>
</dbReference>
<protein>
    <recommendedName>
        <fullName evidence="6">Zinc ABC transporter substrate-binding protein</fullName>
    </recommendedName>
</protein>
<dbReference type="InterPro" id="IPR006127">
    <property type="entry name" value="ZnuA-like"/>
</dbReference>
<dbReference type="GO" id="GO:0046872">
    <property type="term" value="F:metal ion binding"/>
    <property type="evidence" value="ECO:0007669"/>
    <property type="project" value="UniProtKB-KW"/>
</dbReference>
<dbReference type="GO" id="GO:0007155">
    <property type="term" value="P:cell adhesion"/>
    <property type="evidence" value="ECO:0007669"/>
    <property type="project" value="InterPro"/>
</dbReference>